<protein>
    <submittedName>
        <fullName evidence="1">Uncharacterized protein</fullName>
    </submittedName>
</protein>
<organism evidence="1">
    <name type="scientific">Fusarium oxysporum f. sp. melonis 26406</name>
    <dbReference type="NCBI Taxonomy" id="1089452"/>
    <lineage>
        <taxon>Eukaryota</taxon>
        <taxon>Fungi</taxon>
        <taxon>Dikarya</taxon>
        <taxon>Ascomycota</taxon>
        <taxon>Pezizomycotina</taxon>
        <taxon>Sordariomycetes</taxon>
        <taxon>Hypocreomycetidae</taxon>
        <taxon>Hypocreales</taxon>
        <taxon>Nectriaceae</taxon>
        <taxon>Fusarium</taxon>
        <taxon>Fusarium oxysporum species complex</taxon>
    </lineage>
</organism>
<accession>W9ZRN9</accession>
<dbReference type="EMBL" id="KI980563">
    <property type="protein sequence ID" value="EXK23791.1"/>
    <property type="molecule type" value="Genomic_DNA"/>
</dbReference>
<gene>
    <name evidence="1" type="ORF">FOMG_19451</name>
</gene>
<dbReference type="AlphaFoldDB" id="W9ZRN9"/>
<reference evidence="1" key="2">
    <citation type="submission" date="2014-02" db="EMBL/GenBank/DDBJ databases">
        <title>Annotation of the Genome Sequence of Fusarium oxysporum f. sp. melonis 26406.</title>
        <authorList>
            <consortium name="The Broad Institute Genomics Platform"/>
            <person name="Ma L.-J."/>
            <person name="Corby-Kistler H."/>
            <person name="Broz K."/>
            <person name="Gale L.R."/>
            <person name="Jonkers W."/>
            <person name="O'Donnell K."/>
            <person name="Ploetz R."/>
            <person name="Steinberg C."/>
            <person name="Schwartz D.C."/>
            <person name="VanEtten H."/>
            <person name="Zhou S."/>
            <person name="Young S.K."/>
            <person name="Zeng Q."/>
            <person name="Gargeya S."/>
            <person name="Fitzgerald M."/>
            <person name="Abouelleil A."/>
            <person name="Alvarado L."/>
            <person name="Chapman S.B."/>
            <person name="Gainer-Dewar J."/>
            <person name="Goldberg J."/>
            <person name="Griggs A."/>
            <person name="Gujja S."/>
            <person name="Hansen M."/>
            <person name="Howarth C."/>
            <person name="Imamovic A."/>
            <person name="Ireland A."/>
            <person name="Larimer J."/>
            <person name="McCowan C."/>
            <person name="Murphy C."/>
            <person name="Pearson M."/>
            <person name="Poon T.W."/>
            <person name="Priest M."/>
            <person name="Roberts A."/>
            <person name="Saif S."/>
            <person name="Shea T."/>
            <person name="Sykes S."/>
            <person name="Wortman J."/>
            <person name="Nusbaum C."/>
            <person name="Birren B."/>
        </authorList>
    </citation>
    <scope>NUCLEOTIDE SEQUENCE</scope>
    <source>
        <strain evidence="1">26406</strain>
    </source>
</reference>
<evidence type="ECO:0000313" key="1">
    <source>
        <dbReference type="EMBL" id="EXK23791.1"/>
    </source>
</evidence>
<sequence length="36" mass="3946">MLAAIMISCPCSWNKSSQQFGTWISRKIVSRLSGSA</sequence>
<dbReference type="HOGENOM" id="CLU_3359740_0_0_1"/>
<name>W9ZRN9_FUSOX</name>
<reference evidence="1" key="1">
    <citation type="submission" date="2012-04" db="EMBL/GenBank/DDBJ databases">
        <title>The Genome Sequence of Fusarium oxysporum melonis.</title>
        <authorList>
            <consortium name="The Broad Institute Genome Sequencing Platform"/>
            <person name="Ma L.-J."/>
            <person name="Gale L.R."/>
            <person name="Schwartz D.C."/>
            <person name="Zhou S."/>
            <person name="Corby-Kistler H."/>
            <person name="Young S.K."/>
            <person name="Zeng Q."/>
            <person name="Gargeya S."/>
            <person name="Fitzgerald M."/>
            <person name="Haas B."/>
            <person name="Abouelleil A."/>
            <person name="Alvarado L."/>
            <person name="Arachchi H.M."/>
            <person name="Berlin A."/>
            <person name="Brown A."/>
            <person name="Chapman S.B."/>
            <person name="Chen Z."/>
            <person name="Dunbar C."/>
            <person name="Freedman E."/>
            <person name="Gearin G."/>
            <person name="Goldberg J."/>
            <person name="Griggs A."/>
            <person name="Gujja S."/>
            <person name="Heiman D."/>
            <person name="Howarth C."/>
            <person name="Larson L."/>
            <person name="Lui A."/>
            <person name="MacDonald P.J.P."/>
            <person name="Montmayeur A."/>
            <person name="Murphy C."/>
            <person name="Neiman D."/>
            <person name="Pearson M."/>
            <person name="Priest M."/>
            <person name="Roberts A."/>
            <person name="Saif S."/>
            <person name="Shea T."/>
            <person name="Shenoy N."/>
            <person name="Sisk P."/>
            <person name="Stolte C."/>
            <person name="Sykes S."/>
            <person name="Wortman J."/>
            <person name="Nusbaum C."/>
            <person name="Birren B."/>
        </authorList>
    </citation>
    <scope>NUCLEOTIDE SEQUENCE</scope>
    <source>
        <strain evidence="1">26406</strain>
    </source>
</reference>
<dbReference type="Proteomes" id="UP000030703">
    <property type="component" value="Unassembled WGS sequence"/>
</dbReference>
<dbReference type="VEuPathDB" id="FungiDB:FOMG_19451"/>
<proteinExistence type="predicted"/>